<accession>A0A7R8V0E0</accession>
<dbReference type="InterPro" id="IPR004045">
    <property type="entry name" value="Glutathione_S-Trfase_N"/>
</dbReference>
<evidence type="ECO:0000256" key="2">
    <source>
        <dbReference type="ARBA" id="ARBA00009899"/>
    </source>
</evidence>
<dbReference type="PANTHER" id="PTHR43917">
    <property type="match status" value="1"/>
</dbReference>
<dbReference type="Gene3D" id="1.20.1050.10">
    <property type="match status" value="1"/>
</dbReference>
<keyword evidence="6" id="KW-0808">Transferase</keyword>
<dbReference type="FunFam" id="3.40.30.10:FF:000176">
    <property type="entry name" value="Glutathione S-transferase theta-1"/>
    <property type="match status" value="1"/>
</dbReference>
<dbReference type="CDD" id="cd03183">
    <property type="entry name" value="GST_C_Theta"/>
    <property type="match status" value="1"/>
</dbReference>
<comment type="similarity">
    <text evidence="2">Belongs to the GST superfamily. Theta family.</text>
</comment>
<keyword evidence="5" id="KW-0963">Cytoplasm</keyword>
<dbReference type="InParanoid" id="A0A7R8V0E0"/>
<dbReference type="InterPro" id="IPR040079">
    <property type="entry name" value="Glutathione_S-Trfase"/>
</dbReference>
<dbReference type="SFLD" id="SFLDS00019">
    <property type="entry name" value="Glutathione_Transferase_(cytos"/>
    <property type="match status" value="1"/>
</dbReference>
<evidence type="ECO:0000256" key="5">
    <source>
        <dbReference type="ARBA" id="ARBA00022490"/>
    </source>
</evidence>
<dbReference type="SFLD" id="SFLDG01153">
    <property type="entry name" value="Main.4:_Theta-like"/>
    <property type="match status" value="1"/>
</dbReference>
<evidence type="ECO:0000256" key="7">
    <source>
        <dbReference type="ARBA" id="ARBA00047960"/>
    </source>
</evidence>
<dbReference type="CDD" id="cd03050">
    <property type="entry name" value="GST_N_Theta"/>
    <property type="match status" value="1"/>
</dbReference>
<keyword evidence="11" id="KW-1185">Reference proteome</keyword>
<dbReference type="PROSITE" id="PS50404">
    <property type="entry name" value="GST_NTER"/>
    <property type="match status" value="1"/>
</dbReference>
<evidence type="ECO:0000313" key="10">
    <source>
        <dbReference type="EMBL" id="CAD7090269.1"/>
    </source>
</evidence>
<dbReference type="InterPro" id="IPR040077">
    <property type="entry name" value="GST_C_Theta"/>
</dbReference>
<dbReference type="PROSITE" id="PS50405">
    <property type="entry name" value="GST_CTER"/>
    <property type="match status" value="1"/>
</dbReference>
<evidence type="ECO:0000256" key="4">
    <source>
        <dbReference type="ARBA" id="ARBA00012452"/>
    </source>
</evidence>
<dbReference type="Proteomes" id="UP000594454">
    <property type="component" value="Chromosome 5"/>
</dbReference>
<evidence type="ECO:0000256" key="1">
    <source>
        <dbReference type="ARBA" id="ARBA00004496"/>
    </source>
</evidence>
<dbReference type="SMR" id="A0A7R8V0E0"/>
<dbReference type="FunCoup" id="A0A7R8V0E0">
    <property type="interactions" value="419"/>
</dbReference>
<organism evidence="10 11">
    <name type="scientific">Hermetia illucens</name>
    <name type="common">Black soldier fly</name>
    <dbReference type="NCBI Taxonomy" id="343691"/>
    <lineage>
        <taxon>Eukaryota</taxon>
        <taxon>Metazoa</taxon>
        <taxon>Ecdysozoa</taxon>
        <taxon>Arthropoda</taxon>
        <taxon>Hexapoda</taxon>
        <taxon>Insecta</taxon>
        <taxon>Pterygota</taxon>
        <taxon>Neoptera</taxon>
        <taxon>Endopterygota</taxon>
        <taxon>Diptera</taxon>
        <taxon>Brachycera</taxon>
        <taxon>Stratiomyomorpha</taxon>
        <taxon>Stratiomyidae</taxon>
        <taxon>Hermetiinae</taxon>
        <taxon>Hermetia</taxon>
    </lineage>
</organism>
<reference evidence="10 11" key="1">
    <citation type="submission" date="2020-11" db="EMBL/GenBank/DDBJ databases">
        <authorList>
            <person name="Wallbank WR R."/>
            <person name="Pardo Diaz C."/>
            <person name="Kozak K."/>
            <person name="Martin S."/>
            <person name="Jiggins C."/>
            <person name="Moest M."/>
            <person name="Warren A I."/>
            <person name="Generalovic N T."/>
            <person name="Byers J.R.P. K."/>
            <person name="Montejo-Kovacevich G."/>
            <person name="Yen C E."/>
        </authorList>
    </citation>
    <scope>NUCLEOTIDE SEQUENCE [LARGE SCALE GENOMIC DNA]</scope>
</reference>
<dbReference type="EC" id="2.5.1.18" evidence="4"/>
<evidence type="ECO:0000256" key="3">
    <source>
        <dbReference type="ARBA" id="ARBA00011738"/>
    </source>
</evidence>
<evidence type="ECO:0000259" key="9">
    <source>
        <dbReference type="PROSITE" id="PS50405"/>
    </source>
</evidence>
<dbReference type="InterPro" id="IPR051369">
    <property type="entry name" value="GST_Theta"/>
</dbReference>
<proteinExistence type="inferred from homology"/>
<sequence length="232" mass="27507">MTQPIKFYFDLLSQPCRALYMFLEASKIPYEAVSISLMRGEHLSNDFKNNINRFQKVPAIKDEDFKLSESIAIFRYLVREKIVPEHWYPHKGALRARIDEYMEWQHGNMRACCTDYFRQKWLQPKLTNTEPNPEQVAQSEARLNKCLAEFEQHWLKGEKYMITSNITIADLLAICEIDQPKAVGFNPFKNYPRIADWHELTREALEPYYHEANQVIDKIEGKQKEKVLQMKN</sequence>
<dbReference type="InterPro" id="IPR040075">
    <property type="entry name" value="GST_N_Theta"/>
</dbReference>
<dbReference type="OrthoDB" id="422574at2759"/>
<dbReference type="SUPFAM" id="SSF52833">
    <property type="entry name" value="Thioredoxin-like"/>
    <property type="match status" value="1"/>
</dbReference>
<gene>
    <name evidence="10" type="ORF">HERILL_LOCUS12763</name>
</gene>
<dbReference type="SFLD" id="SFLDG00358">
    <property type="entry name" value="Main_(cytGST)"/>
    <property type="match status" value="1"/>
</dbReference>
<dbReference type="InterPro" id="IPR010987">
    <property type="entry name" value="Glutathione-S-Trfase_C-like"/>
</dbReference>
<dbReference type="InterPro" id="IPR004046">
    <property type="entry name" value="GST_C"/>
</dbReference>
<comment type="subcellular location">
    <subcellularLocation>
        <location evidence="1">Cytoplasm</location>
    </subcellularLocation>
</comment>
<feature type="domain" description="GST N-terminal" evidence="8">
    <location>
        <begin position="3"/>
        <end position="85"/>
    </location>
</feature>
<dbReference type="InterPro" id="IPR036282">
    <property type="entry name" value="Glutathione-S-Trfase_C_sf"/>
</dbReference>
<dbReference type="Pfam" id="PF02798">
    <property type="entry name" value="GST_N"/>
    <property type="match status" value="1"/>
</dbReference>
<dbReference type="FunFam" id="1.20.1050.10:FF:000008">
    <property type="entry name" value="Glutathione S-transferase theta-1"/>
    <property type="match status" value="1"/>
</dbReference>
<dbReference type="Gene3D" id="3.40.30.10">
    <property type="entry name" value="Glutaredoxin"/>
    <property type="match status" value="1"/>
</dbReference>
<evidence type="ECO:0000313" key="11">
    <source>
        <dbReference type="Proteomes" id="UP000594454"/>
    </source>
</evidence>
<name>A0A7R8V0E0_HERIL</name>
<dbReference type="InterPro" id="IPR036249">
    <property type="entry name" value="Thioredoxin-like_sf"/>
</dbReference>
<comment type="catalytic activity">
    <reaction evidence="7">
        <text>RX + glutathione = an S-substituted glutathione + a halide anion + H(+)</text>
        <dbReference type="Rhea" id="RHEA:16437"/>
        <dbReference type="ChEBI" id="CHEBI:15378"/>
        <dbReference type="ChEBI" id="CHEBI:16042"/>
        <dbReference type="ChEBI" id="CHEBI:17792"/>
        <dbReference type="ChEBI" id="CHEBI:57925"/>
        <dbReference type="ChEBI" id="CHEBI:90779"/>
        <dbReference type="EC" id="2.5.1.18"/>
    </reaction>
</comment>
<dbReference type="Pfam" id="PF00043">
    <property type="entry name" value="GST_C"/>
    <property type="match status" value="1"/>
</dbReference>
<evidence type="ECO:0000256" key="6">
    <source>
        <dbReference type="ARBA" id="ARBA00022679"/>
    </source>
</evidence>
<comment type="subunit">
    <text evidence="3">Homodimer.</text>
</comment>
<dbReference type="GO" id="GO:0005737">
    <property type="term" value="C:cytoplasm"/>
    <property type="evidence" value="ECO:0007669"/>
    <property type="project" value="UniProtKB-SubCell"/>
</dbReference>
<evidence type="ECO:0000259" key="8">
    <source>
        <dbReference type="PROSITE" id="PS50404"/>
    </source>
</evidence>
<dbReference type="PANTHER" id="PTHR43917:SF8">
    <property type="entry name" value="GH16740P-RELATED"/>
    <property type="match status" value="1"/>
</dbReference>
<dbReference type="EMBL" id="LR899013">
    <property type="protein sequence ID" value="CAD7090269.1"/>
    <property type="molecule type" value="Genomic_DNA"/>
</dbReference>
<dbReference type="SUPFAM" id="SSF47616">
    <property type="entry name" value="GST C-terminal domain-like"/>
    <property type="match status" value="1"/>
</dbReference>
<protein>
    <recommendedName>
        <fullName evidence="4">glutathione transferase</fullName>
        <ecNumber evidence="4">2.5.1.18</ecNumber>
    </recommendedName>
</protein>
<dbReference type="AlphaFoldDB" id="A0A7R8V0E0"/>
<dbReference type="OMA" id="HWYPRRH"/>
<feature type="domain" description="GST C-terminal" evidence="9">
    <location>
        <begin position="91"/>
        <end position="228"/>
    </location>
</feature>
<dbReference type="GO" id="GO:0004364">
    <property type="term" value="F:glutathione transferase activity"/>
    <property type="evidence" value="ECO:0007669"/>
    <property type="project" value="UniProtKB-EC"/>
</dbReference>